<evidence type="ECO:0000256" key="4">
    <source>
        <dbReference type="ARBA" id="ARBA00022481"/>
    </source>
</evidence>
<dbReference type="GO" id="GO:0016149">
    <property type="term" value="F:translation release factor activity, codon specific"/>
    <property type="evidence" value="ECO:0007669"/>
    <property type="project" value="UniProtKB-UniRule"/>
</dbReference>
<keyword evidence="5 6" id="KW-0648">Protein biosynthesis</keyword>
<evidence type="ECO:0000256" key="6">
    <source>
        <dbReference type="HAMAP-Rule" id="MF_00094"/>
    </source>
</evidence>
<organism evidence="8 9">
    <name type="scientific">Acetonema longum DSM 6540</name>
    <dbReference type="NCBI Taxonomy" id="1009370"/>
    <lineage>
        <taxon>Bacteria</taxon>
        <taxon>Bacillati</taxon>
        <taxon>Bacillota</taxon>
        <taxon>Negativicutes</taxon>
        <taxon>Acetonemataceae</taxon>
        <taxon>Acetonema</taxon>
    </lineage>
</organism>
<sequence length="335" mass="37766">MENKIQAPGFWDEPVGAQKVMQELTGLKDTAADYYAMRRRYEDMETLWRLGMDEKDESVYSDVTEAMQQLQAEIEHLELTLMLSGEYDANNAIVTLHAGAGGTEAQDWAQMLLRMYVRWAEKQGFTVDTLDFLAGDEAGVKSATLLISGRNAYGYLRSEKGVHRLVRISPFDASGRRHTSFAAVDIMPEIDENVEIAINPADLKVDTYRASGAGGQHINKTDSAVRMTHIPTGIIVQCQNERSQIQNREQCMKLLRARLFELEQRKQAEKKAEIGGEYQAIEWGSQIRSYVFHPYSLAKDHRTNCETGNIQAVMDGELEAFIEAYLKGLKTGARE</sequence>
<dbReference type="EMBL" id="AFGF01000234">
    <property type="protein sequence ID" value="EGO62310.1"/>
    <property type="molecule type" value="Genomic_DNA"/>
</dbReference>
<dbReference type="InterPro" id="IPR045853">
    <property type="entry name" value="Pep_chain_release_fac_I_sf"/>
</dbReference>
<dbReference type="InterPro" id="IPR005139">
    <property type="entry name" value="PCRF"/>
</dbReference>
<reference evidence="8 9" key="1">
    <citation type="journal article" date="2011" name="EMBO J.">
        <title>Structural diversity of bacterial flagellar motors.</title>
        <authorList>
            <person name="Chen S."/>
            <person name="Beeby M."/>
            <person name="Murphy G.E."/>
            <person name="Leadbetter J.R."/>
            <person name="Hendrixson D.R."/>
            <person name="Briegel A."/>
            <person name="Li Z."/>
            <person name="Shi J."/>
            <person name="Tocheva E.I."/>
            <person name="Muller A."/>
            <person name="Dobro M.J."/>
            <person name="Jensen G.J."/>
        </authorList>
    </citation>
    <scope>NUCLEOTIDE SEQUENCE [LARGE SCALE GENOMIC DNA]</scope>
    <source>
        <strain evidence="8 9">DSM 6540</strain>
    </source>
</reference>
<dbReference type="Gene3D" id="3.30.160.20">
    <property type="match status" value="1"/>
</dbReference>
<comment type="caution">
    <text evidence="8">The sequence shown here is derived from an EMBL/GenBank/DDBJ whole genome shotgun (WGS) entry which is preliminary data.</text>
</comment>
<dbReference type="PANTHER" id="PTHR43116">
    <property type="entry name" value="PEPTIDE CHAIN RELEASE FACTOR 2"/>
    <property type="match status" value="1"/>
</dbReference>
<comment type="PTM">
    <text evidence="6">Methylated by PrmC. Methylation increases the termination efficiency of RF2.</text>
</comment>
<dbReference type="Proteomes" id="UP000003240">
    <property type="component" value="Unassembled WGS sequence"/>
</dbReference>
<feature type="modified residue" description="N5-methylglutamine" evidence="6">
    <location>
        <position position="216"/>
    </location>
</feature>
<evidence type="ECO:0000313" key="8">
    <source>
        <dbReference type="EMBL" id="EGO62310.1"/>
    </source>
</evidence>
<dbReference type="STRING" id="1009370.ALO_19087"/>
<evidence type="ECO:0000256" key="2">
    <source>
        <dbReference type="ARBA" id="ARBA00010835"/>
    </source>
</evidence>
<evidence type="ECO:0000256" key="5">
    <source>
        <dbReference type="ARBA" id="ARBA00022917"/>
    </source>
</evidence>
<comment type="function">
    <text evidence="1 6">Peptide chain release factor 2 directs the termination of translation in response to the peptide chain termination codons UGA and UAA.</text>
</comment>
<dbReference type="Gene3D" id="1.20.58.410">
    <property type="entry name" value="Release factor"/>
    <property type="match status" value="1"/>
</dbReference>
<keyword evidence="6" id="KW-0963">Cytoplasm</keyword>
<dbReference type="eggNOG" id="COG1186">
    <property type="taxonomic scope" value="Bacteria"/>
</dbReference>
<dbReference type="GO" id="GO:0005737">
    <property type="term" value="C:cytoplasm"/>
    <property type="evidence" value="ECO:0007669"/>
    <property type="project" value="UniProtKB-SubCell"/>
</dbReference>
<evidence type="ECO:0000256" key="1">
    <source>
        <dbReference type="ARBA" id="ARBA00002613"/>
    </source>
</evidence>
<keyword evidence="9" id="KW-1185">Reference proteome</keyword>
<dbReference type="PANTHER" id="PTHR43116:SF3">
    <property type="entry name" value="CLASS I PEPTIDE CHAIN RELEASE FACTOR"/>
    <property type="match status" value="1"/>
</dbReference>
<dbReference type="InterPro" id="IPR000352">
    <property type="entry name" value="Pep_chain_release_fac_I"/>
</dbReference>
<dbReference type="Gene3D" id="3.30.70.1660">
    <property type="match status" value="1"/>
</dbReference>
<dbReference type="Pfam" id="PF00472">
    <property type="entry name" value="RF-1"/>
    <property type="match status" value="1"/>
</dbReference>
<gene>
    <name evidence="6" type="primary">prfB</name>
    <name evidence="8" type="ORF">ALO_19087</name>
</gene>
<dbReference type="AlphaFoldDB" id="F7NNX6"/>
<dbReference type="SMART" id="SM00937">
    <property type="entry name" value="PCRF"/>
    <property type="match status" value="1"/>
</dbReference>
<dbReference type="Pfam" id="PF03462">
    <property type="entry name" value="PCRF"/>
    <property type="match status" value="1"/>
</dbReference>
<comment type="subcellular location">
    <subcellularLocation>
        <location evidence="6">Cytoplasm</location>
    </subcellularLocation>
</comment>
<proteinExistence type="inferred from homology"/>
<name>F7NNX6_9FIRM</name>
<comment type="similarity">
    <text evidence="2 6">Belongs to the prokaryotic/mitochondrial release factor family.</text>
</comment>
<evidence type="ECO:0000313" key="9">
    <source>
        <dbReference type="Proteomes" id="UP000003240"/>
    </source>
</evidence>
<accession>F7NNX6</accession>
<evidence type="ECO:0000259" key="7">
    <source>
        <dbReference type="PROSITE" id="PS00745"/>
    </source>
</evidence>
<protein>
    <recommendedName>
        <fullName evidence="3 6">Peptide chain release factor 2</fullName>
        <shortName evidence="6">RF-2</shortName>
    </recommendedName>
</protein>
<feature type="domain" description="Prokaryotic-type class I peptide chain release factors" evidence="7">
    <location>
        <begin position="209"/>
        <end position="225"/>
    </location>
</feature>
<dbReference type="FunFam" id="3.30.160.20:FF:000010">
    <property type="entry name" value="Peptide chain release factor 2"/>
    <property type="match status" value="1"/>
</dbReference>
<dbReference type="SUPFAM" id="SSF75620">
    <property type="entry name" value="Release factor"/>
    <property type="match status" value="1"/>
</dbReference>
<dbReference type="PROSITE" id="PS00745">
    <property type="entry name" value="RF_PROK_I"/>
    <property type="match status" value="1"/>
</dbReference>
<dbReference type="HAMAP" id="MF_00094">
    <property type="entry name" value="Rel_fac_2"/>
    <property type="match status" value="1"/>
</dbReference>
<evidence type="ECO:0000256" key="3">
    <source>
        <dbReference type="ARBA" id="ARBA00019192"/>
    </source>
</evidence>
<dbReference type="NCBIfam" id="TIGR00020">
    <property type="entry name" value="prfB"/>
    <property type="match status" value="1"/>
</dbReference>
<dbReference type="InterPro" id="IPR004374">
    <property type="entry name" value="PrfB"/>
</dbReference>
<keyword evidence="4 6" id="KW-0488">Methylation</keyword>